<dbReference type="EMBL" id="AUSU01010044">
    <property type="protein sequence ID" value="EPS57607.1"/>
    <property type="molecule type" value="Genomic_DNA"/>
</dbReference>
<proteinExistence type="predicted"/>
<dbReference type="InterPro" id="IPR008586">
    <property type="entry name" value="DUF868_pln"/>
</dbReference>
<protein>
    <submittedName>
        <fullName evidence="1">Uncharacterized protein</fullName>
    </submittedName>
</protein>
<name>S8DE03_9LAMI</name>
<organism evidence="1 2">
    <name type="scientific">Genlisea aurea</name>
    <dbReference type="NCBI Taxonomy" id="192259"/>
    <lineage>
        <taxon>Eukaryota</taxon>
        <taxon>Viridiplantae</taxon>
        <taxon>Streptophyta</taxon>
        <taxon>Embryophyta</taxon>
        <taxon>Tracheophyta</taxon>
        <taxon>Spermatophyta</taxon>
        <taxon>Magnoliopsida</taxon>
        <taxon>eudicotyledons</taxon>
        <taxon>Gunneridae</taxon>
        <taxon>Pentapetalae</taxon>
        <taxon>asterids</taxon>
        <taxon>lamiids</taxon>
        <taxon>Lamiales</taxon>
        <taxon>Lentibulariaceae</taxon>
        <taxon>Genlisea</taxon>
    </lineage>
</organism>
<dbReference type="Proteomes" id="UP000015453">
    <property type="component" value="Unassembled WGS sequence"/>
</dbReference>
<comment type="caution">
    <text evidence="1">The sequence shown here is derived from an EMBL/GenBank/DDBJ whole genome shotgun (WGS) entry which is preliminary data.</text>
</comment>
<sequence>NCHGLSIALNDDTAAVRLTASSRIFRKMRGGRTVEFRGAEVELAWDLTSARYGSGPEPVDGFSISIAVDSEVCFFVGDGPGSRLLRPSGKFWLISREEQHHSDEAVYSTRARFSDDARPHDIQIRCGDGDGDGKGGLVLAVSIDKKPVIRVKRLHWNFRGNQTIFLDGLLVDLLWDAHDWFHRTNGSGCSARFMFRTRTRLESRLWIEEE</sequence>
<gene>
    <name evidence="1" type="ORF">M569_17210</name>
</gene>
<keyword evidence="2" id="KW-1185">Reference proteome</keyword>
<evidence type="ECO:0000313" key="1">
    <source>
        <dbReference type="EMBL" id="EPS57607.1"/>
    </source>
</evidence>
<feature type="non-terminal residue" evidence="1">
    <location>
        <position position="1"/>
    </location>
</feature>
<dbReference type="PANTHER" id="PTHR31972">
    <property type="entry name" value="EXPRESSED PROTEIN"/>
    <property type="match status" value="1"/>
</dbReference>
<evidence type="ECO:0000313" key="2">
    <source>
        <dbReference type="Proteomes" id="UP000015453"/>
    </source>
</evidence>
<feature type="non-terminal residue" evidence="1">
    <location>
        <position position="210"/>
    </location>
</feature>
<dbReference type="Pfam" id="PF05910">
    <property type="entry name" value="DUF868"/>
    <property type="match status" value="1"/>
</dbReference>
<dbReference type="PANTHER" id="PTHR31972:SF48">
    <property type="entry name" value="OS04G0407500 PROTEIN"/>
    <property type="match status" value="1"/>
</dbReference>
<accession>S8DE03</accession>
<reference evidence="1 2" key="1">
    <citation type="journal article" date="2013" name="BMC Genomics">
        <title>The miniature genome of a carnivorous plant Genlisea aurea contains a low number of genes and short non-coding sequences.</title>
        <authorList>
            <person name="Leushkin E.V."/>
            <person name="Sutormin R.A."/>
            <person name="Nabieva E.R."/>
            <person name="Penin A.A."/>
            <person name="Kondrashov A.S."/>
            <person name="Logacheva M.D."/>
        </authorList>
    </citation>
    <scope>NUCLEOTIDE SEQUENCE [LARGE SCALE GENOMIC DNA]</scope>
</reference>
<dbReference type="OrthoDB" id="678233at2759"/>
<dbReference type="AlphaFoldDB" id="S8DE03"/>